<keyword evidence="2" id="KW-1133">Transmembrane helix</keyword>
<evidence type="ECO:0000313" key="3">
    <source>
        <dbReference type="EMBL" id="EDM77191.1"/>
    </source>
</evidence>
<organism evidence="3 4">
    <name type="scientific">Plesiocystis pacifica SIR-1</name>
    <dbReference type="NCBI Taxonomy" id="391625"/>
    <lineage>
        <taxon>Bacteria</taxon>
        <taxon>Pseudomonadati</taxon>
        <taxon>Myxococcota</taxon>
        <taxon>Polyangia</taxon>
        <taxon>Nannocystales</taxon>
        <taxon>Nannocystaceae</taxon>
        <taxon>Plesiocystis</taxon>
    </lineage>
</organism>
<dbReference type="AlphaFoldDB" id="A6GA89"/>
<feature type="transmembrane region" description="Helical" evidence="2">
    <location>
        <begin position="212"/>
        <end position="236"/>
    </location>
</feature>
<keyword evidence="2" id="KW-0472">Membrane</keyword>
<feature type="region of interest" description="Disordered" evidence="1">
    <location>
        <begin position="124"/>
        <end position="152"/>
    </location>
</feature>
<comment type="caution">
    <text evidence="3">The sequence shown here is derived from an EMBL/GenBank/DDBJ whole genome shotgun (WGS) entry which is preliminary data.</text>
</comment>
<protein>
    <submittedName>
        <fullName evidence="3">Uncharacterized protein</fullName>
    </submittedName>
</protein>
<reference evidence="3 4" key="1">
    <citation type="submission" date="2007-06" db="EMBL/GenBank/DDBJ databases">
        <authorList>
            <person name="Shimkets L."/>
            <person name="Ferriera S."/>
            <person name="Johnson J."/>
            <person name="Kravitz S."/>
            <person name="Beeson K."/>
            <person name="Sutton G."/>
            <person name="Rogers Y.-H."/>
            <person name="Friedman R."/>
            <person name="Frazier M."/>
            <person name="Venter J.C."/>
        </authorList>
    </citation>
    <scope>NUCLEOTIDE SEQUENCE [LARGE SCALE GENOMIC DNA]</scope>
    <source>
        <strain evidence="3 4">SIR-1</strain>
    </source>
</reference>
<evidence type="ECO:0000256" key="2">
    <source>
        <dbReference type="SAM" id="Phobius"/>
    </source>
</evidence>
<feature type="transmembrane region" description="Helical" evidence="2">
    <location>
        <begin position="158"/>
        <end position="186"/>
    </location>
</feature>
<dbReference type="Proteomes" id="UP000005801">
    <property type="component" value="Unassembled WGS sequence"/>
</dbReference>
<gene>
    <name evidence="3" type="ORF">PPSIR1_26618</name>
</gene>
<evidence type="ECO:0000256" key="1">
    <source>
        <dbReference type="SAM" id="MobiDB-lite"/>
    </source>
</evidence>
<proteinExistence type="predicted"/>
<keyword evidence="4" id="KW-1185">Reference proteome</keyword>
<keyword evidence="2" id="KW-0812">Transmembrane</keyword>
<name>A6GA89_9BACT</name>
<accession>A6GA89</accession>
<sequence length="266" mass="27466">MASPLRVAFAGPVEDLYTQGQEKFDAGDFGEAAKLWADAVHAIDEGPDSATRQTIMNLALDAYLRAYNGDKDRVHIDAAAALLQEYETLLEGSGVELSEEIRAEKTKIEEILAKITEEEEAAAKAAEEEAARKAAEEEAARKAAEEANAKPEKPGNGLLIGGAVLAGLGAGGIGLAVGGAVGGIAATVDYENAEPGSTEEADAEKRGNTMNALAITGGIIAPLFLGAGIALIVIGIKKNKAAANNKTALVPVVSPNYAGMSFTTRF</sequence>
<dbReference type="RefSeq" id="WP_006973631.1">
    <property type="nucleotide sequence ID" value="NZ_ABCS01000050.1"/>
</dbReference>
<evidence type="ECO:0000313" key="4">
    <source>
        <dbReference type="Proteomes" id="UP000005801"/>
    </source>
</evidence>
<dbReference type="EMBL" id="ABCS01000050">
    <property type="protein sequence ID" value="EDM77191.1"/>
    <property type="molecule type" value="Genomic_DNA"/>
</dbReference>